<dbReference type="InterPro" id="IPR051237">
    <property type="entry name" value="Ferric-chelate_Red/DefProt"/>
</dbReference>
<dbReference type="Gene3D" id="2.60.40.4060">
    <property type="entry name" value="Reeler domain"/>
    <property type="match status" value="1"/>
</dbReference>
<proteinExistence type="predicted"/>
<dbReference type="InterPro" id="IPR042307">
    <property type="entry name" value="Reeler_sf"/>
</dbReference>
<dbReference type="InterPro" id="IPR002861">
    <property type="entry name" value="Reeler_dom"/>
</dbReference>
<evidence type="ECO:0000313" key="4">
    <source>
        <dbReference type="Proteomes" id="UP000821853"/>
    </source>
</evidence>
<reference evidence="3 4" key="1">
    <citation type="journal article" date="2020" name="Cell">
        <title>Large-Scale Comparative Analyses of Tick Genomes Elucidate Their Genetic Diversity and Vector Capacities.</title>
        <authorList>
            <consortium name="Tick Genome and Microbiome Consortium (TIGMIC)"/>
            <person name="Jia N."/>
            <person name="Wang J."/>
            <person name="Shi W."/>
            <person name="Du L."/>
            <person name="Sun Y."/>
            <person name="Zhan W."/>
            <person name="Jiang J.F."/>
            <person name="Wang Q."/>
            <person name="Zhang B."/>
            <person name="Ji P."/>
            <person name="Bell-Sakyi L."/>
            <person name="Cui X.M."/>
            <person name="Yuan T.T."/>
            <person name="Jiang B.G."/>
            <person name="Yang W.F."/>
            <person name="Lam T.T."/>
            <person name="Chang Q.C."/>
            <person name="Ding S.J."/>
            <person name="Wang X.J."/>
            <person name="Zhu J.G."/>
            <person name="Ruan X.D."/>
            <person name="Zhao L."/>
            <person name="Wei J.T."/>
            <person name="Ye R.Z."/>
            <person name="Que T.C."/>
            <person name="Du C.H."/>
            <person name="Zhou Y.H."/>
            <person name="Cheng J.X."/>
            <person name="Dai P.F."/>
            <person name="Guo W.B."/>
            <person name="Han X.H."/>
            <person name="Huang E.J."/>
            <person name="Li L.F."/>
            <person name="Wei W."/>
            <person name="Gao Y.C."/>
            <person name="Liu J.Z."/>
            <person name="Shao H.Z."/>
            <person name="Wang X."/>
            <person name="Wang C.C."/>
            <person name="Yang T.C."/>
            <person name="Huo Q.B."/>
            <person name="Li W."/>
            <person name="Chen H.Y."/>
            <person name="Chen S.E."/>
            <person name="Zhou L.G."/>
            <person name="Ni X.B."/>
            <person name="Tian J.H."/>
            <person name="Sheng Y."/>
            <person name="Liu T."/>
            <person name="Pan Y.S."/>
            <person name="Xia L.Y."/>
            <person name="Li J."/>
            <person name="Zhao F."/>
            <person name="Cao W.C."/>
        </authorList>
    </citation>
    <scope>NUCLEOTIDE SEQUENCE [LARGE SCALE GENOMIC DNA]</scope>
    <source>
        <strain evidence="3">HaeL-2018</strain>
    </source>
</reference>
<name>A0A9J6FCA3_HAELO</name>
<dbReference type="Pfam" id="PF02014">
    <property type="entry name" value="Reeler"/>
    <property type="match status" value="1"/>
</dbReference>
<dbReference type="CDD" id="cd08544">
    <property type="entry name" value="Reeler"/>
    <property type="match status" value="1"/>
</dbReference>
<dbReference type="PANTHER" id="PTHR45828">
    <property type="entry name" value="CYTOCHROME B561/FERRIC REDUCTASE TRANSMEMBRANE"/>
    <property type="match status" value="1"/>
</dbReference>
<dbReference type="VEuPathDB" id="VectorBase:HLOH_060227"/>
<keyword evidence="4" id="KW-1185">Reference proteome</keyword>
<protein>
    <recommendedName>
        <fullName evidence="2">Reelin domain-containing protein</fullName>
    </recommendedName>
</protein>
<keyword evidence="1" id="KW-0732">Signal</keyword>
<evidence type="ECO:0000259" key="2">
    <source>
        <dbReference type="Pfam" id="PF02014"/>
    </source>
</evidence>
<gene>
    <name evidence="3" type="ORF">HPB48_018967</name>
</gene>
<dbReference type="OrthoDB" id="6495754at2759"/>
<sequence>MARLSLPLLVLLSLAATMAFPDGAPELTCHPLFDLRPVHAETDALDAKNSPYRLVQDKVDFEANDRVKVTLYTVGKPFRGFKVKPVDEQGQEVGHFEPGAGYKALSRCAAATHKSRADKEHVEIHWLAPADRSGRVYFK</sequence>
<dbReference type="OMA" id="ICTGHAD"/>
<organism evidence="3 4">
    <name type="scientific">Haemaphysalis longicornis</name>
    <name type="common">Bush tick</name>
    <dbReference type="NCBI Taxonomy" id="44386"/>
    <lineage>
        <taxon>Eukaryota</taxon>
        <taxon>Metazoa</taxon>
        <taxon>Ecdysozoa</taxon>
        <taxon>Arthropoda</taxon>
        <taxon>Chelicerata</taxon>
        <taxon>Arachnida</taxon>
        <taxon>Acari</taxon>
        <taxon>Parasitiformes</taxon>
        <taxon>Ixodida</taxon>
        <taxon>Ixodoidea</taxon>
        <taxon>Ixodidae</taxon>
        <taxon>Haemaphysalinae</taxon>
        <taxon>Haemaphysalis</taxon>
    </lineage>
</organism>
<feature type="chain" id="PRO_5039948949" description="Reelin domain-containing protein" evidence="1">
    <location>
        <begin position="20"/>
        <end position="139"/>
    </location>
</feature>
<dbReference type="Proteomes" id="UP000821853">
    <property type="component" value="Chromosome 1"/>
</dbReference>
<dbReference type="AlphaFoldDB" id="A0A9J6FCA3"/>
<evidence type="ECO:0000256" key="1">
    <source>
        <dbReference type="SAM" id="SignalP"/>
    </source>
</evidence>
<feature type="domain" description="Reelin" evidence="2">
    <location>
        <begin position="35"/>
        <end position="139"/>
    </location>
</feature>
<comment type="caution">
    <text evidence="3">The sequence shown here is derived from an EMBL/GenBank/DDBJ whole genome shotgun (WGS) entry which is preliminary data.</text>
</comment>
<dbReference type="EMBL" id="JABSTR010000001">
    <property type="protein sequence ID" value="KAH9360415.1"/>
    <property type="molecule type" value="Genomic_DNA"/>
</dbReference>
<evidence type="ECO:0000313" key="3">
    <source>
        <dbReference type="EMBL" id="KAH9360415.1"/>
    </source>
</evidence>
<accession>A0A9J6FCA3</accession>
<feature type="signal peptide" evidence="1">
    <location>
        <begin position="1"/>
        <end position="19"/>
    </location>
</feature>